<dbReference type="InterPro" id="IPR023827">
    <property type="entry name" value="Peptidase_S8_Asp-AS"/>
</dbReference>
<dbReference type="SUPFAM" id="SSF52743">
    <property type="entry name" value="Subtilisin-like"/>
    <property type="match status" value="1"/>
</dbReference>
<feature type="active site" description="Charge relay system" evidence="6">
    <location>
        <position position="350"/>
    </location>
</feature>
<dbReference type="InterPro" id="IPR023828">
    <property type="entry name" value="Peptidase_S8_Ser-AS"/>
</dbReference>
<dbReference type="GO" id="GO:0005576">
    <property type="term" value="C:extracellular region"/>
    <property type="evidence" value="ECO:0007669"/>
    <property type="project" value="UniProtKB-ARBA"/>
</dbReference>
<dbReference type="Proteomes" id="UP000012174">
    <property type="component" value="Unassembled WGS sequence"/>
</dbReference>
<dbReference type="InterPro" id="IPR010259">
    <property type="entry name" value="S8pro/Inhibitor_I9"/>
</dbReference>
<dbReference type="PROSITE" id="PS00136">
    <property type="entry name" value="SUBTILASE_ASP"/>
    <property type="match status" value="1"/>
</dbReference>
<evidence type="ECO:0000256" key="6">
    <source>
        <dbReference type="PROSITE-ProRule" id="PRU01240"/>
    </source>
</evidence>
<evidence type="ECO:0000256" key="7">
    <source>
        <dbReference type="RuleBase" id="RU003355"/>
    </source>
</evidence>
<dbReference type="InterPro" id="IPR036852">
    <property type="entry name" value="Peptidase_S8/S53_dom_sf"/>
</dbReference>
<evidence type="ECO:0000259" key="9">
    <source>
        <dbReference type="Pfam" id="PF00082"/>
    </source>
</evidence>
<protein>
    <submittedName>
        <fullName evidence="11">Putative alkaline serine protease alp1 protein</fullName>
    </submittedName>
</protein>
<dbReference type="HOGENOM" id="CLU_011263_1_4_1"/>
<evidence type="ECO:0000256" key="2">
    <source>
        <dbReference type="ARBA" id="ARBA00022670"/>
    </source>
</evidence>
<gene>
    <name evidence="11" type="ORF">UCREL1_3174</name>
</gene>
<dbReference type="EMBL" id="KB706013">
    <property type="protein sequence ID" value="EMR69818.1"/>
    <property type="molecule type" value="Genomic_DNA"/>
</dbReference>
<dbReference type="GO" id="GO:0004252">
    <property type="term" value="F:serine-type endopeptidase activity"/>
    <property type="evidence" value="ECO:0007669"/>
    <property type="project" value="UniProtKB-UniRule"/>
</dbReference>
<keyword evidence="3 8" id="KW-0732">Signal</keyword>
<feature type="domain" description="Inhibitor I9" evidence="10">
    <location>
        <begin position="31"/>
        <end position="115"/>
    </location>
</feature>
<dbReference type="Pfam" id="PF05922">
    <property type="entry name" value="Inhibitor_I9"/>
    <property type="match status" value="1"/>
</dbReference>
<dbReference type="Gene3D" id="3.30.70.80">
    <property type="entry name" value="Peptidase S8 propeptide/proteinase inhibitor I9"/>
    <property type="match status" value="1"/>
</dbReference>
<dbReference type="PANTHER" id="PTHR43806">
    <property type="entry name" value="PEPTIDASE S8"/>
    <property type="match status" value="1"/>
</dbReference>
<dbReference type="eggNOG" id="KOG1153">
    <property type="taxonomic scope" value="Eukaryota"/>
</dbReference>
<feature type="active site" description="Charge relay system" evidence="6">
    <location>
        <position position="192"/>
    </location>
</feature>
<dbReference type="SUPFAM" id="SSF54897">
    <property type="entry name" value="Protease propeptides/inhibitors"/>
    <property type="match status" value="1"/>
</dbReference>
<dbReference type="KEGG" id="ela:UCREL1_3174"/>
<dbReference type="PROSITE" id="PS00137">
    <property type="entry name" value="SUBTILASE_HIS"/>
    <property type="match status" value="1"/>
</dbReference>
<dbReference type="InterPro" id="IPR022398">
    <property type="entry name" value="Peptidase_S8_His-AS"/>
</dbReference>
<feature type="signal peptide" evidence="8">
    <location>
        <begin position="1"/>
        <end position="20"/>
    </location>
</feature>
<dbReference type="InterPro" id="IPR015500">
    <property type="entry name" value="Peptidase_S8_subtilisin-rel"/>
</dbReference>
<dbReference type="GO" id="GO:0006508">
    <property type="term" value="P:proteolysis"/>
    <property type="evidence" value="ECO:0007669"/>
    <property type="project" value="UniProtKB-KW"/>
</dbReference>
<evidence type="ECO:0000313" key="12">
    <source>
        <dbReference type="Proteomes" id="UP000012174"/>
    </source>
</evidence>
<dbReference type="CDD" id="cd04077">
    <property type="entry name" value="Peptidases_S8_PCSK9_ProteinaseK_like"/>
    <property type="match status" value="1"/>
</dbReference>
<dbReference type="AlphaFoldDB" id="M7SZ44"/>
<evidence type="ECO:0000256" key="8">
    <source>
        <dbReference type="SAM" id="SignalP"/>
    </source>
</evidence>
<keyword evidence="2 6" id="KW-0645">Protease</keyword>
<keyword evidence="12" id="KW-1185">Reference proteome</keyword>
<dbReference type="OMA" id="YLYHESA"/>
<comment type="similarity">
    <text evidence="1 6 7">Belongs to the peptidase S8 family.</text>
</comment>
<dbReference type="InterPro" id="IPR037045">
    <property type="entry name" value="S8pro/Inhibitor_I9_sf"/>
</dbReference>
<evidence type="ECO:0000256" key="1">
    <source>
        <dbReference type="ARBA" id="ARBA00011073"/>
    </source>
</evidence>
<evidence type="ECO:0000256" key="4">
    <source>
        <dbReference type="ARBA" id="ARBA00022801"/>
    </source>
</evidence>
<dbReference type="PROSITE" id="PS00138">
    <property type="entry name" value="SUBTILASE_SER"/>
    <property type="match status" value="1"/>
</dbReference>
<proteinExistence type="inferred from homology"/>
<feature type="chain" id="PRO_5004085410" evidence="8">
    <location>
        <begin position="21"/>
        <end position="409"/>
    </location>
</feature>
<dbReference type="PROSITE" id="PS51892">
    <property type="entry name" value="SUBTILASE"/>
    <property type="match status" value="1"/>
</dbReference>
<keyword evidence="5 6" id="KW-0720">Serine protease</keyword>
<keyword evidence="4 6" id="KW-0378">Hydrolase</keyword>
<dbReference type="InterPro" id="IPR034193">
    <property type="entry name" value="PCSK9_ProteinaseK-like"/>
</dbReference>
<evidence type="ECO:0000259" key="10">
    <source>
        <dbReference type="Pfam" id="PF05922"/>
    </source>
</evidence>
<dbReference type="OrthoDB" id="206201at2759"/>
<dbReference type="PRINTS" id="PR00723">
    <property type="entry name" value="SUBTILISIN"/>
</dbReference>
<dbReference type="FunFam" id="3.40.50.200:FF:000007">
    <property type="entry name" value="Subtilisin-like serine protease"/>
    <property type="match status" value="1"/>
</dbReference>
<feature type="active site" description="Charge relay system" evidence="6">
    <location>
        <position position="160"/>
    </location>
</feature>
<name>M7SZ44_EUTLA</name>
<dbReference type="InterPro" id="IPR050131">
    <property type="entry name" value="Peptidase_S8_subtilisin-like"/>
</dbReference>
<sequence>MVGFKDIAVLFTALIPAISAVPVTEANSVAKYIVTLKRGLSDGDLADHMQYTRDVHGQSLNRRGKSVHTWDEGVRRNFNVRDHKSYSGKFDLKTVEEIRGHSAVVSVEESQRVHIWDTTTQTLAPWGLGSMSYETDGDFPVESYLYDETAGEDTWAYVIDTGIRTSHSEFEGRAVMGKSFIANETEEDLEGHGTHVAGTIGGRTFGVAKKINLIGVKVLDKYGWGEKEDILSALQWVYDDAKEHNRASKSVINMSLGGLGPDKAGDDMIKALYEEGILAVVAAGNDGRDASGYSPASSPYALTVGAIAVNNSRADFSNWGKPVDVFAPGNLIISAGIKGDSSFSYKSGTSMASPHVAGLAAYLKTLYSLEKPADVIGKIKEIGLKKVVGDPKGSANLLAFNGLGVPLEE</sequence>
<organism evidence="11 12">
    <name type="scientific">Eutypa lata (strain UCR-EL1)</name>
    <name type="common">Grapevine dieback disease fungus</name>
    <name type="synonym">Eutypa armeniacae</name>
    <dbReference type="NCBI Taxonomy" id="1287681"/>
    <lineage>
        <taxon>Eukaryota</taxon>
        <taxon>Fungi</taxon>
        <taxon>Dikarya</taxon>
        <taxon>Ascomycota</taxon>
        <taxon>Pezizomycotina</taxon>
        <taxon>Sordariomycetes</taxon>
        <taxon>Xylariomycetidae</taxon>
        <taxon>Xylariales</taxon>
        <taxon>Diatrypaceae</taxon>
        <taxon>Eutypa</taxon>
    </lineage>
</organism>
<feature type="domain" description="Peptidase S8/S53" evidence="9">
    <location>
        <begin position="158"/>
        <end position="374"/>
    </location>
</feature>
<accession>M7SZ44</accession>
<dbReference type="InterPro" id="IPR000209">
    <property type="entry name" value="Peptidase_S8/S53_dom"/>
</dbReference>
<dbReference type="Pfam" id="PF00082">
    <property type="entry name" value="Peptidase_S8"/>
    <property type="match status" value="1"/>
</dbReference>
<evidence type="ECO:0000256" key="3">
    <source>
        <dbReference type="ARBA" id="ARBA00022729"/>
    </source>
</evidence>
<evidence type="ECO:0000313" key="11">
    <source>
        <dbReference type="EMBL" id="EMR69818.1"/>
    </source>
</evidence>
<dbReference type="PANTHER" id="PTHR43806:SF58">
    <property type="entry name" value="ALKALINE PROTEASE 1-RELATED"/>
    <property type="match status" value="1"/>
</dbReference>
<dbReference type="Gene3D" id="3.40.50.200">
    <property type="entry name" value="Peptidase S8/S53 domain"/>
    <property type="match status" value="1"/>
</dbReference>
<reference evidence="12" key="1">
    <citation type="journal article" date="2013" name="Genome Announc.">
        <title>Draft genome sequence of the grapevine dieback fungus Eutypa lata UCR-EL1.</title>
        <authorList>
            <person name="Blanco-Ulate B."/>
            <person name="Rolshausen P.E."/>
            <person name="Cantu D."/>
        </authorList>
    </citation>
    <scope>NUCLEOTIDE SEQUENCE [LARGE SCALE GENOMIC DNA]</scope>
    <source>
        <strain evidence="12">UCR-EL1</strain>
    </source>
</reference>
<evidence type="ECO:0000256" key="5">
    <source>
        <dbReference type="ARBA" id="ARBA00022825"/>
    </source>
</evidence>